<dbReference type="RefSeq" id="WP_015273154.1">
    <property type="nucleotide sequence ID" value="NC_019907.1"/>
</dbReference>
<feature type="transmembrane region" description="Helical" evidence="11">
    <location>
        <begin position="143"/>
        <end position="165"/>
    </location>
</feature>
<proteinExistence type="inferred from homology"/>
<dbReference type="Gene3D" id="1.20.120.220">
    <property type="entry name" value="ATP synthase, F0 complex, subunit A"/>
    <property type="match status" value="1"/>
</dbReference>
<dbReference type="HOGENOM" id="CLU_041018_0_2_5"/>
<evidence type="ECO:0000256" key="5">
    <source>
        <dbReference type="ARBA" id="ARBA00022692"/>
    </source>
</evidence>
<dbReference type="HAMAP" id="MF_01393">
    <property type="entry name" value="ATP_synth_a_bact"/>
    <property type="match status" value="1"/>
</dbReference>
<evidence type="ECO:0000313" key="14">
    <source>
        <dbReference type="Proteomes" id="UP000010799"/>
    </source>
</evidence>
<dbReference type="PANTHER" id="PTHR11410:SF0">
    <property type="entry name" value="ATP SYNTHASE SUBUNIT A"/>
    <property type="match status" value="1"/>
</dbReference>
<dbReference type="KEGG" id="lcc:B488_07350"/>
<dbReference type="InterPro" id="IPR023011">
    <property type="entry name" value="ATP_synth_F0_asu_AS"/>
</dbReference>
<keyword evidence="6 11" id="KW-0375">Hydrogen ion transport</keyword>
<comment type="subcellular location">
    <subcellularLocation>
        <location evidence="11">Cell inner membrane</location>
        <topology evidence="11">Multi-pass membrane protein</topology>
    </subcellularLocation>
    <subcellularLocation>
        <location evidence="12">Cell membrane</location>
        <topology evidence="12">Multi-pass membrane protein</topology>
    </subcellularLocation>
    <subcellularLocation>
        <location evidence="1">Membrane</location>
        <topology evidence="1">Multi-pass membrane protein</topology>
    </subcellularLocation>
</comment>
<dbReference type="Proteomes" id="UP000010799">
    <property type="component" value="Chromosome"/>
</dbReference>
<dbReference type="GO" id="GO:0045259">
    <property type="term" value="C:proton-transporting ATP synthase complex"/>
    <property type="evidence" value="ECO:0007669"/>
    <property type="project" value="UniProtKB-KW"/>
</dbReference>
<gene>
    <name evidence="11" type="primary">atpB</name>
    <name evidence="13" type="ordered locus">B488_07350</name>
</gene>
<dbReference type="Pfam" id="PF00119">
    <property type="entry name" value="ATP-synt_A"/>
    <property type="match status" value="1"/>
</dbReference>
<feature type="transmembrane region" description="Helical" evidence="11">
    <location>
        <begin position="185"/>
        <end position="209"/>
    </location>
</feature>
<dbReference type="PATRIC" id="fig|1215343.11.peg.757"/>
<feature type="transmembrane region" description="Helical" evidence="11">
    <location>
        <begin position="221"/>
        <end position="242"/>
    </location>
</feature>
<keyword evidence="7 11" id="KW-1133">Transmembrane helix</keyword>
<dbReference type="PRINTS" id="PR00123">
    <property type="entry name" value="ATPASEA"/>
</dbReference>
<accession>L0EUT8</accession>
<dbReference type="NCBIfam" id="TIGR01131">
    <property type="entry name" value="ATP_synt_6_or_A"/>
    <property type="match status" value="1"/>
</dbReference>
<dbReference type="SUPFAM" id="SSF81336">
    <property type="entry name" value="F1F0 ATP synthase subunit A"/>
    <property type="match status" value="1"/>
</dbReference>
<dbReference type="GO" id="GO:0016787">
    <property type="term" value="F:hydrolase activity"/>
    <property type="evidence" value="ECO:0007669"/>
    <property type="project" value="UniProtKB-KW"/>
</dbReference>
<dbReference type="NCBIfam" id="NF004482">
    <property type="entry name" value="PRK05815.2-4"/>
    <property type="match status" value="1"/>
</dbReference>
<feature type="transmembrane region" description="Helical" evidence="11">
    <location>
        <begin position="84"/>
        <end position="108"/>
    </location>
</feature>
<evidence type="ECO:0000256" key="2">
    <source>
        <dbReference type="ARBA" id="ARBA00006810"/>
    </source>
</evidence>
<keyword evidence="3 11" id="KW-0813">Transport</keyword>
<evidence type="ECO:0000313" key="13">
    <source>
        <dbReference type="EMBL" id="AGA64727.1"/>
    </source>
</evidence>
<keyword evidence="14" id="KW-1185">Reference proteome</keyword>
<reference evidence="13 14" key="1">
    <citation type="journal article" date="2012" name="Stand. Genomic Sci.">
        <title>Complete genome sequence of Liberibacter crescens BT-1.</title>
        <authorList>
            <person name="Leonard M.T."/>
            <person name="Fagen J.R."/>
            <person name="Davis-Richardson A.G."/>
            <person name="Davis M.J."/>
            <person name="Triplett E.W."/>
        </authorList>
    </citation>
    <scope>NUCLEOTIDE SEQUENCE [LARGE SCALE GENOMIC DNA]</scope>
    <source>
        <strain evidence="13 14">BT-1</strain>
    </source>
</reference>
<dbReference type="CDD" id="cd00310">
    <property type="entry name" value="ATP-synt_Fo_a_6"/>
    <property type="match status" value="1"/>
</dbReference>
<dbReference type="InterPro" id="IPR045083">
    <property type="entry name" value="ATP_synth_F0_asu_bact/mt"/>
</dbReference>
<keyword evidence="13" id="KW-0378">Hydrolase</keyword>
<organism evidence="13 14">
    <name type="scientific">Liberibacter crescens (strain BT-1)</name>
    <dbReference type="NCBI Taxonomy" id="1215343"/>
    <lineage>
        <taxon>Bacteria</taxon>
        <taxon>Pseudomonadati</taxon>
        <taxon>Pseudomonadota</taxon>
        <taxon>Alphaproteobacteria</taxon>
        <taxon>Hyphomicrobiales</taxon>
        <taxon>Rhizobiaceae</taxon>
        <taxon>Liberibacter</taxon>
    </lineage>
</organism>
<comment type="similarity">
    <text evidence="2 11 12">Belongs to the ATPase A chain family.</text>
</comment>
<sequence>MAKDPLSQFVVKKIIPIEIGGIDFSFTNSSLSMLITAVIILGVFYIATIRCKIIPTPLQSIVEMLYQFIETMLVDSASSKAKRFLPFIFSVFIFILAANCLGMFPYLFSFTSQVVVTASFSCIIILMIIFYGFYLNGFRFLKLFIPSGLPSLILPLVALIELTSFLSRPISLSLRLFANMLAGHIMLKVFSGFVISLVSIGWFGAFFSFVPLTVNVAITGLEFFVAFMQAYIFTVLTCLYFNDVFNCDH</sequence>
<keyword evidence="9 11" id="KW-0472">Membrane</keyword>
<dbReference type="AlphaFoldDB" id="L0EUT8"/>
<keyword evidence="11" id="KW-0997">Cell inner membrane</keyword>
<keyword evidence="4 11" id="KW-0138">CF(0)</keyword>
<evidence type="ECO:0000256" key="11">
    <source>
        <dbReference type="HAMAP-Rule" id="MF_01393"/>
    </source>
</evidence>
<name>L0EUT8_LIBCB</name>
<keyword evidence="8 11" id="KW-0406">Ion transport</keyword>
<evidence type="ECO:0000256" key="9">
    <source>
        <dbReference type="ARBA" id="ARBA00023136"/>
    </source>
</evidence>
<feature type="transmembrane region" description="Helical" evidence="11">
    <location>
        <begin position="114"/>
        <end position="136"/>
    </location>
</feature>
<dbReference type="GO" id="GO:0005886">
    <property type="term" value="C:plasma membrane"/>
    <property type="evidence" value="ECO:0007669"/>
    <property type="project" value="UniProtKB-SubCell"/>
</dbReference>
<keyword evidence="11" id="KW-1003">Cell membrane</keyword>
<evidence type="ECO:0000256" key="1">
    <source>
        <dbReference type="ARBA" id="ARBA00004141"/>
    </source>
</evidence>
<dbReference type="InterPro" id="IPR000568">
    <property type="entry name" value="ATP_synth_F0_asu"/>
</dbReference>
<evidence type="ECO:0000256" key="10">
    <source>
        <dbReference type="ARBA" id="ARBA00023310"/>
    </source>
</evidence>
<evidence type="ECO:0000256" key="4">
    <source>
        <dbReference type="ARBA" id="ARBA00022547"/>
    </source>
</evidence>
<feature type="transmembrane region" description="Helical" evidence="11">
    <location>
        <begin position="31"/>
        <end position="49"/>
    </location>
</feature>
<evidence type="ECO:0000256" key="3">
    <source>
        <dbReference type="ARBA" id="ARBA00022448"/>
    </source>
</evidence>
<protein>
    <recommendedName>
        <fullName evidence="11 12">ATP synthase subunit a</fullName>
    </recommendedName>
    <alternativeName>
        <fullName evidence="11">ATP synthase F0 sector subunit a</fullName>
    </alternativeName>
    <alternativeName>
        <fullName evidence="11">F-ATPase subunit 6</fullName>
    </alternativeName>
</protein>
<comment type="function">
    <text evidence="11 12">Key component of the proton channel; it plays a direct role in the translocation of protons across the membrane.</text>
</comment>
<dbReference type="InterPro" id="IPR035908">
    <property type="entry name" value="F0_ATP_A_sf"/>
</dbReference>
<evidence type="ECO:0000256" key="7">
    <source>
        <dbReference type="ARBA" id="ARBA00022989"/>
    </source>
</evidence>
<comment type="subunit">
    <text evidence="11">F-type ATPases have 2 components, CF(1) - the catalytic core - and CF(0) - the membrane proton channel. CF(1) has five subunits: alpha(3), beta(3), gamma(1), delta(1), epsilon(1). CF(0) has three main subunits: a(1), b(2) and c(9-12). The alpha and beta chains form an alternating ring which encloses part of the gamma chain. CF(1) is attached to CF(0) by a central stalk formed by the gamma and epsilon chains, while a peripheral stalk is formed by the delta and b chains.</text>
</comment>
<dbReference type="PROSITE" id="PS00449">
    <property type="entry name" value="ATPASE_A"/>
    <property type="match status" value="1"/>
</dbReference>
<dbReference type="GO" id="GO:0046933">
    <property type="term" value="F:proton-transporting ATP synthase activity, rotational mechanism"/>
    <property type="evidence" value="ECO:0007669"/>
    <property type="project" value="UniProtKB-UniRule"/>
</dbReference>
<dbReference type="eggNOG" id="COG0356">
    <property type="taxonomic scope" value="Bacteria"/>
</dbReference>
<dbReference type="PANTHER" id="PTHR11410">
    <property type="entry name" value="ATP SYNTHASE SUBUNIT A"/>
    <property type="match status" value="1"/>
</dbReference>
<dbReference type="EMBL" id="CP003789">
    <property type="protein sequence ID" value="AGA64727.1"/>
    <property type="molecule type" value="Genomic_DNA"/>
</dbReference>
<keyword evidence="10 11" id="KW-0066">ATP synthesis</keyword>
<evidence type="ECO:0000256" key="8">
    <source>
        <dbReference type="ARBA" id="ARBA00023065"/>
    </source>
</evidence>
<dbReference type="STRING" id="1215343.B488_07350"/>
<evidence type="ECO:0000256" key="12">
    <source>
        <dbReference type="RuleBase" id="RU000483"/>
    </source>
</evidence>
<evidence type="ECO:0000256" key="6">
    <source>
        <dbReference type="ARBA" id="ARBA00022781"/>
    </source>
</evidence>
<keyword evidence="5 11" id="KW-0812">Transmembrane</keyword>